<dbReference type="EMBL" id="JAKOGI010001181">
    <property type="protein sequence ID" value="KAJ8427167.1"/>
    <property type="molecule type" value="Genomic_DNA"/>
</dbReference>
<keyword evidence="1" id="KW-0175">Coiled coil</keyword>
<reference evidence="3" key="1">
    <citation type="submission" date="2022-04" db="EMBL/GenBank/DDBJ databases">
        <title>Carnegiea gigantea Genome sequencing and assembly v2.</title>
        <authorList>
            <person name="Copetti D."/>
            <person name="Sanderson M.J."/>
            <person name="Burquez A."/>
            <person name="Wojciechowski M.F."/>
        </authorList>
    </citation>
    <scope>NUCLEOTIDE SEQUENCE</scope>
    <source>
        <strain evidence="3">SGP5-SGP5p</strain>
        <tissue evidence="3">Aerial part</tissue>
    </source>
</reference>
<gene>
    <name evidence="3" type="ORF">Cgig2_024699</name>
</gene>
<protein>
    <submittedName>
        <fullName evidence="3">Uncharacterized protein</fullName>
    </submittedName>
</protein>
<dbReference type="PANTHER" id="PTHR33499:SF40">
    <property type="entry name" value="TRANSPOSASE-ASSOCIATED DOMAIN-CONTAINING PROTEIN"/>
    <property type="match status" value="1"/>
</dbReference>
<keyword evidence="4" id="KW-1185">Reference proteome</keyword>
<dbReference type="PANTHER" id="PTHR33499">
    <property type="entry name" value="OS12G0282400 PROTEIN-RELATED"/>
    <property type="match status" value="1"/>
</dbReference>
<sequence>MFVASGMLARGRRRKLQELYASKSHNTSFLERGTNNKVYVESYATIGTSTDGSLMRYSSIGANSSDGDPFNPMRHFSGSRNPSCPPQNDDVSNDGFDADNDDNDNASFSENDAISSSEDEDLHNPQHPYNLNRAIGESEPATEIAQAEHDNATEAIQNEEEINNDHVPSGLDKYEWEWLVKEIYSKDPHKKASARNSANRSYYKKDRLHRIGSKPYQQVAWELVAEKVFKSKSRSQVLGLGGGVKPKDVSGSYSTRAELEVELNVTRRKNEVLTDRLATVEAENEKLQNRVESVETEMMKIKDLVFQQFNTRPPSTACDGHETRGSNLISIFILFFENWFGLNVGRYLDGVYH</sequence>
<evidence type="ECO:0000256" key="2">
    <source>
        <dbReference type="SAM" id="MobiDB-lite"/>
    </source>
</evidence>
<proteinExistence type="predicted"/>
<dbReference type="Proteomes" id="UP001153076">
    <property type="component" value="Unassembled WGS sequence"/>
</dbReference>
<feature type="region of interest" description="Disordered" evidence="2">
    <location>
        <begin position="65"/>
        <end position="129"/>
    </location>
</feature>
<dbReference type="AlphaFoldDB" id="A0A9Q1GXC0"/>
<name>A0A9Q1GXC0_9CARY</name>
<accession>A0A9Q1GXC0</accession>
<feature type="coiled-coil region" evidence="1">
    <location>
        <begin position="256"/>
        <end position="304"/>
    </location>
</feature>
<organism evidence="3 4">
    <name type="scientific">Carnegiea gigantea</name>
    <dbReference type="NCBI Taxonomy" id="171969"/>
    <lineage>
        <taxon>Eukaryota</taxon>
        <taxon>Viridiplantae</taxon>
        <taxon>Streptophyta</taxon>
        <taxon>Embryophyta</taxon>
        <taxon>Tracheophyta</taxon>
        <taxon>Spermatophyta</taxon>
        <taxon>Magnoliopsida</taxon>
        <taxon>eudicotyledons</taxon>
        <taxon>Gunneridae</taxon>
        <taxon>Pentapetalae</taxon>
        <taxon>Caryophyllales</taxon>
        <taxon>Cactineae</taxon>
        <taxon>Cactaceae</taxon>
        <taxon>Cactoideae</taxon>
        <taxon>Echinocereeae</taxon>
        <taxon>Carnegiea</taxon>
    </lineage>
</organism>
<evidence type="ECO:0000256" key="1">
    <source>
        <dbReference type="SAM" id="Coils"/>
    </source>
</evidence>
<evidence type="ECO:0000313" key="3">
    <source>
        <dbReference type="EMBL" id="KAJ8427167.1"/>
    </source>
</evidence>
<dbReference type="OrthoDB" id="1302053at2759"/>
<evidence type="ECO:0000313" key="4">
    <source>
        <dbReference type="Proteomes" id="UP001153076"/>
    </source>
</evidence>
<comment type="caution">
    <text evidence="3">The sequence shown here is derived from an EMBL/GenBank/DDBJ whole genome shotgun (WGS) entry which is preliminary data.</text>
</comment>